<dbReference type="Proteomes" id="UP000660708">
    <property type="component" value="Unassembled WGS sequence"/>
</dbReference>
<dbReference type="EMBL" id="AQHF01000020">
    <property type="protein sequence ID" value="MBE0345637.1"/>
    <property type="molecule type" value="Genomic_DNA"/>
</dbReference>
<proteinExistence type="predicted"/>
<dbReference type="AlphaFoldDB" id="A0A8I0MTM8"/>
<evidence type="ECO:0000313" key="1">
    <source>
        <dbReference type="EMBL" id="MBE0345637.1"/>
    </source>
</evidence>
<dbReference type="Pfam" id="PF20212">
    <property type="entry name" value="DUF6572"/>
    <property type="match status" value="1"/>
</dbReference>
<dbReference type="RefSeq" id="WP_168756794.1">
    <property type="nucleotide sequence ID" value="NZ_AQHF01000020.1"/>
</dbReference>
<name>A0A8I0MTM8_9GAMM</name>
<organism evidence="1 2">
    <name type="scientific">Pseudoalteromonas peptidolytica F12-50-A1</name>
    <dbReference type="NCBI Taxonomy" id="1315280"/>
    <lineage>
        <taxon>Bacteria</taxon>
        <taxon>Pseudomonadati</taxon>
        <taxon>Pseudomonadota</taxon>
        <taxon>Gammaproteobacteria</taxon>
        <taxon>Alteromonadales</taxon>
        <taxon>Pseudoalteromonadaceae</taxon>
        <taxon>Pseudoalteromonas</taxon>
    </lineage>
</organism>
<sequence length="104" mass="11882">MKYGINFQNQIDICSINDGTCVLSIIQSEVIDDTNIELLQDKLNHYLCYILDGQLEEEEPNKYALPKRIELIIGHVPTDTLTGFIEQLTPILEAENIKFVLKSE</sequence>
<gene>
    <name evidence="1" type="ORF">PPEP_a0551</name>
</gene>
<reference evidence="1 2" key="1">
    <citation type="submission" date="2015-06" db="EMBL/GenBank/DDBJ databases">
        <title>Genome sequence of Pseudoalteromonas peptidolytica.</title>
        <authorList>
            <person name="Xie B.-B."/>
            <person name="Rong J.-C."/>
            <person name="Qin Q.-L."/>
            <person name="Zhang Y.-Z."/>
        </authorList>
    </citation>
    <scope>NUCLEOTIDE SEQUENCE [LARGE SCALE GENOMIC DNA]</scope>
    <source>
        <strain evidence="1 2">F12-50-A1</strain>
    </source>
</reference>
<protein>
    <submittedName>
        <fullName evidence="1">Uncharacterized protein</fullName>
    </submittedName>
</protein>
<keyword evidence="2" id="KW-1185">Reference proteome</keyword>
<comment type="caution">
    <text evidence="1">The sequence shown here is derived from an EMBL/GenBank/DDBJ whole genome shotgun (WGS) entry which is preliminary data.</text>
</comment>
<accession>A0A8I0MTM8</accession>
<dbReference type="InterPro" id="IPR046702">
    <property type="entry name" value="DUF6572"/>
</dbReference>
<evidence type="ECO:0000313" key="2">
    <source>
        <dbReference type="Proteomes" id="UP000660708"/>
    </source>
</evidence>